<dbReference type="EMBL" id="JACXVP010000012">
    <property type="protein sequence ID" value="KAG5573671.1"/>
    <property type="molecule type" value="Genomic_DNA"/>
</dbReference>
<organism evidence="1 2">
    <name type="scientific">Solanum commersonii</name>
    <name type="common">Commerson's wild potato</name>
    <name type="synonym">Commerson's nightshade</name>
    <dbReference type="NCBI Taxonomy" id="4109"/>
    <lineage>
        <taxon>Eukaryota</taxon>
        <taxon>Viridiplantae</taxon>
        <taxon>Streptophyta</taxon>
        <taxon>Embryophyta</taxon>
        <taxon>Tracheophyta</taxon>
        <taxon>Spermatophyta</taxon>
        <taxon>Magnoliopsida</taxon>
        <taxon>eudicotyledons</taxon>
        <taxon>Gunneridae</taxon>
        <taxon>Pentapetalae</taxon>
        <taxon>asterids</taxon>
        <taxon>lamiids</taxon>
        <taxon>Solanales</taxon>
        <taxon>Solanaceae</taxon>
        <taxon>Solanoideae</taxon>
        <taxon>Solaneae</taxon>
        <taxon>Solanum</taxon>
    </lineage>
</organism>
<evidence type="ECO:0000313" key="1">
    <source>
        <dbReference type="EMBL" id="KAG5573671.1"/>
    </source>
</evidence>
<sequence>MEPSSVKSDTTDMIEILNTHLNQNKIQTSLTASTTTKSPERCAVQKYTSVLVFQYPIFYKQIIGRFCRNGTIPPKSVSKRFD</sequence>
<comment type="caution">
    <text evidence="1">The sequence shown here is derived from an EMBL/GenBank/DDBJ whole genome shotgun (WGS) entry which is preliminary data.</text>
</comment>
<gene>
    <name evidence="1" type="ORF">H5410_063437</name>
</gene>
<accession>A0A9J5WEB8</accession>
<dbReference type="AlphaFoldDB" id="A0A9J5WEB8"/>
<protein>
    <submittedName>
        <fullName evidence="1">Uncharacterized protein</fullName>
    </submittedName>
</protein>
<reference evidence="1 2" key="1">
    <citation type="submission" date="2020-09" db="EMBL/GenBank/DDBJ databases">
        <title>De no assembly of potato wild relative species, Solanum commersonii.</title>
        <authorList>
            <person name="Cho K."/>
        </authorList>
    </citation>
    <scope>NUCLEOTIDE SEQUENCE [LARGE SCALE GENOMIC DNA]</scope>
    <source>
        <strain evidence="1">LZ3.2</strain>
        <tissue evidence="1">Leaf</tissue>
    </source>
</reference>
<keyword evidence="2" id="KW-1185">Reference proteome</keyword>
<name>A0A9J5WEB8_SOLCO</name>
<proteinExistence type="predicted"/>
<dbReference type="Proteomes" id="UP000824120">
    <property type="component" value="Chromosome 12"/>
</dbReference>
<evidence type="ECO:0000313" key="2">
    <source>
        <dbReference type="Proteomes" id="UP000824120"/>
    </source>
</evidence>